<accession>A0A0K2SZU0</accession>
<name>A0A0K2SZU0_LEPSM</name>
<dbReference type="EMBL" id="HACA01001390">
    <property type="protein sequence ID" value="CDW18751.1"/>
    <property type="molecule type" value="Transcribed_RNA"/>
</dbReference>
<proteinExistence type="predicted"/>
<sequence>MKPPKIREYLKITNDVIPSQPFIIPIDLIFVPSPPNWFNKEKQKESIRLLLPYISERLTQTKENLEKAPAPKPLLIESSFLKIAAICKPFKPDSRSFMLRDYSRVSCHGEFMTAVVALKEEGNSDLEGILNETLGSKKATQPQISRYFAK</sequence>
<reference evidence="1" key="1">
    <citation type="submission" date="2014-05" db="EMBL/GenBank/DDBJ databases">
        <authorList>
            <person name="Chronopoulou M."/>
        </authorList>
    </citation>
    <scope>NUCLEOTIDE SEQUENCE</scope>
    <source>
        <tissue evidence="1">Whole organism</tissue>
    </source>
</reference>
<evidence type="ECO:0000313" key="1">
    <source>
        <dbReference type="EMBL" id="CDW18751.1"/>
    </source>
</evidence>
<organism evidence="1">
    <name type="scientific">Lepeophtheirus salmonis</name>
    <name type="common">Salmon louse</name>
    <name type="synonym">Caligus salmonis</name>
    <dbReference type="NCBI Taxonomy" id="72036"/>
    <lineage>
        <taxon>Eukaryota</taxon>
        <taxon>Metazoa</taxon>
        <taxon>Ecdysozoa</taxon>
        <taxon>Arthropoda</taxon>
        <taxon>Crustacea</taxon>
        <taxon>Multicrustacea</taxon>
        <taxon>Hexanauplia</taxon>
        <taxon>Copepoda</taxon>
        <taxon>Siphonostomatoida</taxon>
        <taxon>Caligidae</taxon>
        <taxon>Lepeophtheirus</taxon>
    </lineage>
</organism>
<protein>
    <submittedName>
        <fullName evidence="1">Uncharacterized protein</fullName>
    </submittedName>
</protein>
<dbReference type="AlphaFoldDB" id="A0A0K2SZU0"/>